<dbReference type="Gene3D" id="1.20.1270.60">
    <property type="entry name" value="Arfaptin homology (AH) domain/BAR domain"/>
    <property type="match status" value="1"/>
</dbReference>
<proteinExistence type="predicted"/>
<keyword evidence="2 4" id="KW-0175">Coiled coil</keyword>
<dbReference type="SUPFAM" id="SSF50044">
    <property type="entry name" value="SH3-domain"/>
    <property type="match status" value="1"/>
</dbReference>
<feature type="coiled-coil region" evidence="5">
    <location>
        <begin position="451"/>
        <end position="478"/>
    </location>
</feature>
<evidence type="ECO:0000256" key="1">
    <source>
        <dbReference type="ARBA" id="ARBA00022443"/>
    </source>
</evidence>
<dbReference type="SMART" id="SM00326">
    <property type="entry name" value="SH3"/>
    <property type="match status" value="1"/>
</dbReference>
<evidence type="ECO:0000259" key="8">
    <source>
        <dbReference type="PROSITE" id="PS51741"/>
    </source>
</evidence>
<dbReference type="InterPro" id="IPR031160">
    <property type="entry name" value="F_BAR_dom"/>
</dbReference>
<dbReference type="PANTHER" id="PTHR15735:SF12">
    <property type="entry name" value="CDC42-INTERACTING PROTEIN 4, ISOFORM B"/>
    <property type="match status" value="1"/>
</dbReference>
<feature type="coiled-coil region" evidence="5">
    <location>
        <begin position="80"/>
        <end position="129"/>
    </location>
</feature>
<dbReference type="InterPro" id="IPR001060">
    <property type="entry name" value="FCH_dom"/>
</dbReference>
<dbReference type="Pfam" id="PF25610">
    <property type="entry name" value="HR1_TOCA"/>
    <property type="match status" value="1"/>
</dbReference>
<evidence type="ECO:0000256" key="2">
    <source>
        <dbReference type="ARBA" id="ARBA00023054"/>
    </source>
</evidence>
<dbReference type="InterPro" id="IPR027267">
    <property type="entry name" value="AH/BAR_dom_sf"/>
</dbReference>
<accession>A0A813MLF4</accession>
<dbReference type="InterPro" id="IPR057870">
    <property type="entry name" value="HR1_TOCA"/>
</dbReference>
<dbReference type="InterPro" id="IPR036028">
    <property type="entry name" value="SH3-like_dom_sf"/>
</dbReference>
<dbReference type="SUPFAM" id="SSF103657">
    <property type="entry name" value="BAR/IMD domain-like"/>
    <property type="match status" value="1"/>
</dbReference>
<feature type="compositionally biased region" description="Polar residues" evidence="6">
    <location>
        <begin position="497"/>
        <end position="506"/>
    </location>
</feature>
<evidence type="ECO:0000256" key="3">
    <source>
        <dbReference type="PROSITE-ProRule" id="PRU00192"/>
    </source>
</evidence>
<dbReference type="PROSITE" id="PS51741">
    <property type="entry name" value="F_BAR"/>
    <property type="match status" value="1"/>
</dbReference>
<evidence type="ECO:0000259" key="7">
    <source>
        <dbReference type="PROSITE" id="PS50002"/>
    </source>
</evidence>
<dbReference type="SMART" id="SM00055">
    <property type="entry name" value="FCH"/>
    <property type="match status" value="1"/>
</dbReference>
<sequence length="682" mass="78190">MISRSWGIELWDQFDNVTKYTEKSIQFCEKYEAFLKDRCTVEDDYAKALKKLTKTYTPKHKEQEEFHNKYSYTLAFCSTLRELQDIASQHEIIADNLRERAIKQIQITIKECREQRKKCLDEYSKIKRQLDKQHDLMIKSLRKYEECHDSARRAKECYEKAHEDLDLSRAQLEKTRDLMTVKSKISDDAHTNYSTQVSAYNDTQRSFYERQLPSILCDLQQLDDKRSNELKKVYSNFVQSHMEVLPRVQRCLDEMSKQIEQLNPAADAQVVIDEYQTGYAIPDDQKPIDLNAGDPLSSSLPLYNGHEQSIYKEFTRSNTLRSTNSDYMSQNGIATIYAPSSHINGTQTLAAGTPAIPSRKTSGAANTIRKLFGSSTQRKASNASNISAMTINAPFGGLPPAQRVRKFQEQILNCKNELEKKQKAKEGLVKMKFVFQENPKFGDEQDVAQQIVSMDENIEKLLAEIKRFEAYILEIERTRIPTSSDIDLSSRSRTSYDSDQSISNQNLDTASQNRSSLYFQQHQYKFLHFNRRWSTTVCSSDIPEQIGNGIYDQTNEFHCLPSITSMTVHQIDTPTRESNGSFEDEDADQDQIDNQDFEQTNQENYIKAYALYDFNGQGSNGCQYVNAASISVGECVDILEDDHGDGWTRIQKSDGSSGFVPSSYLPSIPVVKYEVTTKPAYN</sequence>
<feature type="domain" description="SH3" evidence="7">
    <location>
        <begin position="603"/>
        <end position="670"/>
    </location>
</feature>
<organism evidence="9 10">
    <name type="scientific">Adineta ricciae</name>
    <name type="common">Rotifer</name>
    <dbReference type="NCBI Taxonomy" id="249248"/>
    <lineage>
        <taxon>Eukaryota</taxon>
        <taxon>Metazoa</taxon>
        <taxon>Spiralia</taxon>
        <taxon>Gnathifera</taxon>
        <taxon>Rotifera</taxon>
        <taxon>Eurotatoria</taxon>
        <taxon>Bdelloidea</taxon>
        <taxon>Adinetida</taxon>
        <taxon>Adinetidae</taxon>
        <taxon>Adineta</taxon>
    </lineage>
</organism>
<name>A0A813MLF4_ADIRI</name>
<comment type="caution">
    <text evidence="9">The sequence shown here is derived from an EMBL/GenBank/DDBJ whole genome shotgun (WGS) entry which is preliminary data.</text>
</comment>
<dbReference type="Proteomes" id="UP000663852">
    <property type="component" value="Unassembled WGS sequence"/>
</dbReference>
<dbReference type="EMBL" id="CAJNOJ010000001">
    <property type="protein sequence ID" value="CAF0722030.1"/>
    <property type="molecule type" value="Genomic_DNA"/>
</dbReference>
<dbReference type="Pfam" id="PF00611">
    <property type="entry name" value="FCH"/>
    <property type="match status" value="1"/>
</dbReference>
<dbReference type="AlphaFoldDB" id="A0A813MLF4"/>
<evidence type="ECO:0000256" key="5">
    <source>
        <dbReference type="SAM" id="Coils"/>
    </source>
</evidence>
<feature type="region of interest" description="Disordered" evidence="6">
    <location>
        <begin position="485"/>
        <end position="506"/>
    </location>
</feature>
<dbReference type="CDD" id="cd11911">
    <property type="entry name" value="SH3_CIP4-like"/>
    <property type="match status" value="1"/>
</dbReference>
<evidence type="ECO:0000256" key="4">
    <source>
        <dbReference type="PROSITE-ProRule" id="PRU01077"/>
    </source>
</evidence>
<dbReference type="OrthoDB" id="8783038at2759"/>
<evidence type="ECO:0000256" key="6">
    <source>
        <dbReference type="SAM" id="MobiDB-lite"/>
    </source>
</evidence>
<reference evidence="9" key="1">
    <citation type="submission" date="2021-02" db="EMBL/GenBank/DDBJ databases">
        <authorList>
            <person name="Nowell W R."/>
        </authorList>
    </citation>
    <scope>NUCLEOTIDE SEQUENCE</scope>
</reference>
<dbReference type="PANTHER" id="PTHR15735">
    <property type="entry name" value="FCH AND DOUBLE SH3 DOMAINS PROTEIN"/>
    <property type="match status" value="1"/>
</dbReference>
<evidence type="ECO:0000313" key="9">
    <source>
        <dbReference type="EMBL" id="CAF0722030.1"/>
    </source>
</evidence>
<dbReference type="InterPro" id="IPR001452">
    <property type="entry name" value="SH3_domain"/>
</dbReference>
<evidence type="ECO:0000313" key="10">
    <source>
        <dbReference type="Proteomes" id="UP000663852"/>
    </source>
</evidence>
<dbReference type="PROSITE" id="PS50002">
    <property type="entry name" value="SH3"/>
    <property type="match status" value="1"/>
</dbReference>
<feature type="domain" description="F-BAR" evidence="8">
    <location>
        <begin position="4"/>
        <end position="267"/>
    </location>
</feature>
<dbReference type="Gene3D" id="2.30.30.40">
    <property type="entry name" value="SH3 Domains"/>
    <property type="match status" value="1"/>
</dbReference>
<keyword evidence="1 3" id="KW-0728">SH3 domain</keyword>
<protein>
    <recommendedName>
        <fullName evidence="11">Formin-binding protein 1-like protein</fullName>
    </recommendedName>
</protein>
<gene>
    <name evidence="9" type="ORF">EDS130_LOCUS345</name>
</gene>
<dbReference type="Gene3D" id="6.10.140.470">
    <property type="match status" value="1"/>
</dbReference>
<evidence type="ECO:0008006" key="11">
    <source>
        <dbReference type="Google" id="ProtNLM"/>
    </source>
</evidence>